<dbReference type="Pfam" id="PF03462">
    <property type="entry name" value="PCRF"/>
    <property type="match status" value="1"/>
</dbReference>
<reference evidence="6 7" key="1">
    <citation type="submission" date="2023-11" db="EMBL/GenBank/DDBJ databases">
        <title>Halocaridina rubra genome assembly.</title>
        <authorList>
            <person name="Smith C."/>
        </authorList>
    </citation>
    <scope>NUCLEOTIDE SEQUENCE [LARGE SCALE GENOMIC DNA]</scope>
    <source>
        <strain evidence="6">EP-1</strain>
        <tissue evidence="6">Whole</tissue>
    </source>
</reference>
<evidence type="ECO:0000256" key="2">
    <source>
        <dbReference type="ARBA" id="ARBA00022481"/>
    </source>
</evidence>
<dbReference type="Gene3D" id="3.30.70.1660">
    <property type="match status" value="1"/>
</dbReference>
<organism evidence="6 7">
    <name type="scientific">Halocaridina rubra</name>
    <name type="common">Hawaiian red shrimp</name>
    <dbReference type="NCBI Taxonomy" id="373956"/>
    <lineage>
        <taxon>Eukaryota</taxon>
        <taxon>Metazoa</taxon>
        <taxon>Ecdysozoa</taxon>
        <taxon>Arthropoda</taxon>
        <taxon>Crustacea</taxon>
        <taxon>Multicrustacea</taxon>
        <taxon>Malacostraca</taxon>
        <taxon>Eumalacostraca</taxon>
        <taxon>Eucarida</taxon>
        <taxon>Decapoda</taxon>
        <taxon>Pleocyemata</taxon>
        <taxon>Caridea</taxon>
        <taxon>Atyoidea</taxon>
        <taxon>Atyidae</taxon>
        <taxon>Halocaridina</taxon>
    </lineage>
</organism>
<dbReference type="Proteomes" id="UP001381693">
    <property type="component" value="Unassembled WGS sequence"/>
</dbReference>
<feature type="domain" description="Prokaryotic-type class I peptide chain release factors" evidence="5">
    <location>
        <begin position="228"/>
        <end position="244"/>
    </location>
</feature>
<protein>
    <submittedName>
        <fullName evidence="6">Translation release factor activity protein</fullName>
    </submittedName>
</protein>
<dbReference type="SUPFAM" id="SSF75620">
    <property type="entry name" value="Release factor"/>
    <property type="match status" value="1"/>
</dbReference>
<dbReference type="FunFam" id="3.30.160.20:FF:000004">
    <property type="entry name" value="Peptide chain release factor 1"/>
    <property type="match status" value="1"/>
</dbReference>
<keyword evidence="4" id="KW-0175">Coiled coil</keyword>
<gene>
    <name evidence="6" type="primary">MTRF1</name>
    <name evidence="6" type="ORF">SK128_009825</name>
</gene>
<sequence>METVVEKYPLSQSPQYLSYLKANYEKSLELTDVDSVKISRNLHPLMELLNKMESVKTEIVELHELAKDGDSGDEMQQLAKNELQEAHSKLQLLEDEVLTSLTPSEPLDNTDIVIEVCAGVGGQEAMLFCQEVFDMYISYADYMGWQAEIHGLEKTDIGGLRHGEVCISGEGAYKLLKYEGGIHRVQRVPKTEKAGRIHTSTVSVAVMPQPSEIDIQIATKDLKIETKRASGAGGQHVNTTDSAIRILHIPSGITVECQKERSQHKNKEEAMKKLRTLLYQRELDENMSQYSSSRRLQVGTKARSEKIRTYNYPQDRITDHRIGISIHNLPSLLEGSEALHSLITQVIREAERESLLEIINSIPATDS</sequence>
<name>A0AAN9FWA6_HALRR</name>
<comment type="caution">
    <text evidence="6">The sequence shown here is derived from an EMBL/GenBank/DDBJ whole genome shotgun (WGS) entry which is preliminary data.</text>
</comment>
<dbReference type="InterPro" id="IPR045853">
    <property type="entry name" value="Pep_chain_release_fac_I_sf"/>
</dbReference>
<dbReference type="EMBL" id="JAXCGZ010000176">
    <property type="protein sequence ID" value="KAK7086480.1"/>
    <property type="molecule type" value="Genomic_DNA"/>
</dbReference>
<evidence type="ECO:0000256" key="1">
    <source>
        <dbReference type="ARBA" id="ARBA00010835"/>
    </source>
</evidence>
<keyword evidence="7" id="KW-1185">Reference proteome</keyword>
<evidence type="ECO:0000259" key="5">
    <source>
        <dbReference type="PROSITE" id="PS00745"/>
    </source>
</evidence>
<keyword evidence="2" id="KW-0488">Methylation</keyword>
<evidence type="ECO:0000256" key="4">
    <source>
        <dbReference type="SAM" id="Coils"/>
    </source>
</evidence>
<dbReference type="Gene3D" id="3.30.160.20">
    <property type="match status" value="1"/>
</dbReference>
<dbReference type="Pfam" id="PF00472">
    <property type="entry name" value="RF-1"/>
    <property type="match status" value="1"/>
</dbReference>
<dbReference type="PANTHER" id="PTHR43804:SF7">
    <property type="entry name" value="LD18447P"/>
    <property type="match status" value="1"/>
</dbReference>
<dbReference type="PANTHER" id="PTHR43804">
    <property type="entry name" value="LD18447P"/>
    <property type="match status" value="1"/>
</dbReference>
<feature type="coiled-coil region" evidence="4">
    <location>
        <begin position="45"/>
        <end position="96"/>
    </location>
</feature>
<dbReference type="InterPro" id="IPR005139">
    <property type="entry name" value="PCRF"/>
</dbReference>
<evidence type="ECO:0000256" key="3">
    <source>
        <dbReference type="ARBA" id="ARBA00022917"/>
    </source>
</evidence>
<comment type="similarity">
    <text evidence="1">Belongs to the prokaryotic/mitochondrial release factor family.</text>
</comment>
<evidence type="ECO:0000313" key="7">
    <source>
        <dbReference type="Proteomes" id="UP001381693"/>
    </source>
</evidence>
<dbReference type="InterPro" id="IPR000352">
    <property type="entry name" value="Pep_chain_release_fac_I"/>
</dbReference>
<dbReference type="PROSITE" id="PS00745">
    <property type="entry name" value="RF_PROK_I"/>
    <property type="match status" value="1"/>
</dbReference>
<accession>A0AAN9FWA6</accession>
<dbReference type="InterPro" id="IPR050057">
    <property type="entry name" value="Prokaryotic/Mito_RF"/>
</dbReference>
<proteinExistence type="inferred from homology"/>
<dbReference type="Gene3D" id="6.10.140.1950">
    <property type="match status" value="1"/>
</dbReference>
<keyword evidence="3" id="KW-0648">Protein biosynthesis</keyword>
<evidence type="ECO:0000313" key="6">
    <source>
        <dbReference type="EMBL" id="KAK7086480.1"/>
    </source>
</evidence>
<dbReference type="SMART" id="SM00937">
    <property type="entry name" value="PCRF"/>
    <property type="match status" value="1"/>
</dbReference>
<dbReference type="GO" id="GO:0003747">
    <property type="term" value="F:translation release factor activity"/>
    <property type="evidence" value="ECO:0007669"/>
    <property type="project" value="InterPro"/>
</dbReference>
<dbReference type="AlphaFoldDB" id="A0AAN9FWA6"/>
<dbReference type="GO" id="GO:0005737">
    <property type="term" value="C:cytoplasm"/>
    <property type="evidence" value="ECO:0007669"/>
    <property type="project" value="UniProtKB-ARBA"/>
</dbReference>